<keyword evidence="2" id="KW-1185">Reference proteome</keyword>
<comment type="caution">
    <text evidence="1">The sequence shown here is derived from an EMBL/GenBank/DDBJ whole genome shotgun (WGS) entry which is preliminary data.</text>
</comment>
<organism evidence="1 2">
    <name type="scientific">Trichonephila inaurata madagascariensis</name>
    <dbReference type="NCBI Taxonomy" id="2747483"/>
    <lineage>
        <taxon>Eukaryota</taxon>
        <taxon>Metazoa</taxon>
        <taxon>Ecdysozoa</taxon>
        <taxon>Arthropoda</taxon>
        <taxon>Chelicerata</taxon>
        <taxon>Arachnida</taxon>
        <taxon>Araneae</taxon>
        <taxon>Araneomorphae</taxon>
        <taxon>Entelegynae</taxon>
        <taxon>Araneoidea</taxon>
        <taxon>Nephilidae</taxon>
        <taxon>Trichonephila</taxon>
        <taxon>Trichonephila inaurata</taxon>
    </lineage>
</organism>
<proteinExistence type="predicted"/>
<protein>
    <submittedName>
        <fullName evidence="1">Uncharacterized protein</fullName>
    </submittedName>
</protein>
<name>A0A8X7BPD9_9ARAC</name>
<dbReference type="EMBL" id="BMAV01000315">
    <property type="protein sequence ID" value="GFY37474.1"/>
    <property type="molecule type" value="Genomic_DNA"/>
</dbReference>
<sequence>MNRMESHKQIELDESTATTLVANKYAEKISCIFCDNFHSSQDCQTRVTKTKGQRLCVGDVVLFFLNLVILQKKGDSMMKCLIYGRRLYTLLEQFYAKKILLHQRIK</sequence>
<dbReference type="OrthoDB" id="10466949at2759"/>
<evidence type="ECO:0000313" key="1">
    <source>
        <dbReference type="EMBL" id="GFY37474.1"/>
    </source>
</evidence>
<reference evidence="1" key="1">
    <citation type="submission" date="2020-08" db="EMBL/GenBank/DDBJ databases">
        <title>Multicomponent nature underlies the extraordinary mechanical properties of spider dragline silk.</title>
        <authorList>
            <person name="Kono N."/>
            <person name="Nakamura H."/>
            <person name="Mori M."/>
            <person name="Yoshida Y."/>
            <person name="Ohtoshi R."/>
            <person name="Malay A.D."/>
            <person name="Moran D.A.P."/>
            <person name="Tomita M."/>
            <person name="Numata K."/>
            <person name="Arakawa K."/>
        </authorList>
    </citation>
    <scope>NUCLEOTIDE SEQUENCE</scope>
</reference>
<gene>
    <name evidence="1" type="ORF">TNIN_291141</name>
</gene>
<evidence type="ECO:0000313" key="2">
    <source>
        <dbReference type="Proteomes" id="UP000886998"/>
    </source>
</evidence>
<dbReference type="Proteomes" id="UP000886998">
    <property type="component" value="Unassembled WGS sequence"/>
</dbReference>
<dbReference type="AlphaFoldDB" id="A0A8X7BPD9"/>
<accession>A0A8X7BPD9</accession>